<dbReference type="InterPro" id="IPR013783">
    <property type="entry name" value="Ig-like_fold"/>
</dbReference>
<dbReference type="SUPFAM" id="SSF49265">
    <property type="entry name" value="Fibronectin type III"/>
    <property type="match status" value="2"/>
</dbReference>
<feature type="domain" description="Fibronectin type-III" evidence="3">
    <location>
        <begin position="28"/>
        <end position="118"/>
    </location>
</feature>
<proteinExistence type="predicted"/>
<dbReference type="GO" id="GO:0045214">
    <property type="term" value="P:sarcomere organization"/>
    <property type="evidence" value="ECO:0007669"/>
    <property type="project" value="TreeGrafter"/>
</dbReference>
<name>A0A381Z4U9_9ZZZZ</name>
<sequence length="310" mass="32630">MNISIKLFITFVATLSLLTLWGCASAIPSEPIRVKATDSTEGFNVSWSPPTGESGGKVESYVVTANPGRISVEVPGRTLETTIKDLDKDVAYTFTVQAKNESGASEVSKPTAKVIPKPVAVEQESPPIRVSAEAGNGIATVKWQPPENVEEVTAYTVISKPETRPIRVSPPDSKAVFEDLRNGISYTFVVIASTGEGPGEKSLPSSPVIPVGVPDAPSKVKVESGDGEATVSWAAPRSDGGASVSRYLIESTPGRASARTSGDQGSVLIKNLKNGTEYVFTVTAVNEVGPGEKSRPSRSTLVSDRANRSN</sequence>
<evidence type="ECO:0000313" key="4">
    <source>
        <dbReference type="EMBL" id="SVA83787.1"/>
    </source>
</evidence>
<feature type="domain" description="Fibronectin type-III" evidence="3">
    <location>
        <begin position="213"/>
        <end position="304"/>
    </location>
</feature>
<dbReference type="PANTHER" id="PTHR13817">
    <property type="entry name" value="TITIN"/>
    <property type="match status" value="1"/>
</dbReference>
<dbReference type="AlphaFoldDB" id="A0A381Z4U9"/>
<dbReference type="Pfam" id="PF00041">
    <property type="entry name" value="fn3"/>
    <property type="match status" value="3"/>
</dbReference>
<dbReference type="CDD" id="cd00063">
    <property type="entry name" value="FN3"/>
    <property type="match status" value="3"/>
</dbReference>
<organism evidence="4">
    <name type="scientific">marine metagenome</name>
    <dbReference type="NCBI Taxonomy" id="408172"/>
    <lineage>
        <taxon>unclassified sequences</taxon>
        <taxon>metagenomes</taxon>
        <taxon>ecological metagenomes</taxon>
    </lineage>
</organism>
<dbReference type="PRINTS" id="PR00014">
    <property type="entry name" value="FNTYPEIII"/>
</dbReference>
<accession>A0A381Z4U9</accession>
<dbReference type="EMBL" id="UINC01019807">
    <property type="protein sequence ID" value="SVA83787.1"/>
    <property type="molecule type" value="Genomic_DNA"/>
</dbReference>
<dbReference type="SMART" id="SM00060">
    <property type="entry name" value="FN3"/>
    <property type="match status" value="3"/>
</dbReference>
<dbReference type="InterPro" id="IPR050964">
    <property type="entry name" value="Striated_Muscle_Regulatory"/>
</dbReference>
<dbReference type="GO" id="GO:0031430">
    <property type="term" value="C:M band"/>
    <property type="evidence" value="ECO:0007669"/>
    <property type="project" value="TreeGrafter"/>
</dbReference>
<feature type="region of interest" description="Disordered" evidence="2">
    <location>
        <begin position="288"/>
        <end position="310"/>
    </location>
</feature>
<evidence type="ECO:0000256" key="1">
    <source>
        <dbReference type="ARBA" id="ARBA00022737"/>
    </source>
</evidence>
<dbReference type="InterPro" id="IPR003961">
    <property type="entry name" value="FN3_dom"/>
</dbReference>
<keyword evidence="1" id="KW-0677">Repeat</keyword>
<reference evidence="4" key="1">
    <citation type="submission" date="2018-05" db="EMBL/GenBank/DDBJ databases">
        <authorList>
            <person name="Lanie J.A."/>
            <person name="Ng W.-L."/>
            <person name="Kazmierczak K.M."/>
            <person name="Andrzejewski T.M."/>
            <person name="Davidsen T.M."/>
            <person name="Wayne K.J."/>
            <person name="Tettelin H."/>
            <person name="Glass J.I."/>
            <person name="Rusch D."/>
            <person name="Podicherti R."/>
            <person name="Tsui H.-C.T."/>
            <person name="Winkler M.E."/>
        </authorList>
    </citation>
    <scope>NUCLEOTIDE SEQUENCE</scope>
</reference>
<dbReference type="PANTHER" id="PTHR13817:SF151">
    <property type="entry name" value="TITIN"/>
    <property type="match status" value="1"/>
</dbReference>
<gene>
    <name evidence="4" type="ORF">METZ01_LOCUS136641</name>
</gene>
<dbReference type="InterPro" id="IPR036116">
    <property type="entry name" value="FN3_sf"/>
</dbReference>
<dbReference type="Gene3D" id="2.60.40.10">
    <property type="entry name" value="Immunoglobulins"/>
    <property type="match status" value="3"/>
</dbReference>
<protein>
    <recommendedName>
        <fullName evidence="3">Fibronectin type-III domain-containing protein</fullName>
    </recommendedName>
</protein>
<evidence type="ECO:0000259" key="3">
    <source>
        <dbReference type="PROSITE" id="PS50853"/>
    </source>
</evidence>
<evidence type="ECO:0000256" key="2">
    <source>
        <dbReference type="SAM" id="MobiDB-lite"/>
    </source>
</evidence>
<feature type="domain" description="Fibronectin type-III" evidence="3">
    <location>
        <begin position="123"/>
        <end position="212"/>
    </location>
</feature>
<dbReference type="PROSITE" id="PS50853">
    <property type="entry name" value="FN3"/>
    <property type="match status" value="3"/>
</dbReference>